<gene>
    <name evidence="1" type="ORF">ACFFX0_25355</name>
</gene>
<reference evidence="1 2" key="1">
    <citation type="submission" date="2024-09" db="EMBL/GenBank/DDBJ databases">
        <authorList>
            <person name="Sun Q."/>
            <person name="Mori K."/>
        </authorList>
    </citation>
    <scope>NUCLEOTIDE SEQUENCE [LARGE SCALE GENOMIC DNA]</scope>
    <source>
        <strain evidence="1 2">CCM 7609</strain>
    </source>
</reference>
<evidence type="ECO:0000313" key="1">
    <source>
        <dbReference type="EMBL" id="MFB9074340.1"/>
    </source>
</evidence>
<evidence type="ECO:0000313" key="2">
    <source>
        <dbReference type="Proteomes" id="UP001589575"/>
    </source>
</evidence>
<sequence>MAANVANVHSAVALGTAWSWTTVHASHKQQDGNRHARCWGYPPSIAGRRQPASAGPGLAPTARTTRAGLGAGAVGNEFEASRNCPVLTAVVDPDEFPSPGCLVPPELDGVKGRPLA</sequence>
<comment type="caution">
    <text evidence="1">The sequence shown here is derived from an EMBL/GenBank/DDBJ whole genome shotgun (WGS) entry which is preliminary data.</text>
</comment>
<dbReference type="Proteomes" id="UP001589575">
    <property type="component" value="Unassembled WGS sequence"/>
</dbReference>
<keyword evidence="2" id="KW-1185">Reference proteome</keyword>
<dbReference type="EMBL" id="JBHMFI010000002">
    <property type="protein sequence ID" value="MFB9074340.1"/>
    <property type="molecule type" value="Genomic_DNA"/>
</dbReference>
<protein>
    <submittedName>
        <fullName evidence="1">Uncharacterized protein</fullName>
    </submittedName>
</protein>
<organism evidence="1 2">
    <name type="scientific">Citricoccus parietis</name>
    <dbReference type="NCBI Taxonomy" id="592307"/>
    <lineage>
        <taxon>Bacteria</taxon>
        <taxon>Bacillati</taxon>
        <taxon>Actinomycetota</taxon>
        <taxon>Actinomycetes</taxon>
        <taxon>Micrococcales</taxon>
        <taxon>Micrococcaceae</taxon>
        <taxon>Citricoccus</taxon>
    </lineage>
</organism>
<accession>A0ABV5G5X8</accession>
<proteinExistence type="predicted"/>
<name>A0ABV5G5X8_9MICC</name>